<dbReference type="CDD" id="cd02440">
    <property type="entry name" value="AdoMet_MTases"/>
    <property type="match status" value="1"/>
</dbReference>
<dbReference type="AlphaFoldDB" id="A0A0M6YMZ2"/>
<name>A0A0M6YMZ2_9RHOB</name>
<keyword evidence="2" id="KW-0808">Transferase</keyword>
<reference evidence="2 3" key="1">
    <citation type="submission" date="2015-07" db="EMBL/GenBank/DDBJ databases">
        <authorList>
            <person name="Noorani M."/>
        </authorList>
    </citation>
    <scope>NUCLEOTIDE SEQUENCE [LARGE SCALE GENOMIC DNA]</scope>
    <source>
        <strain evidence="2 3">CECT 7802</strain>
    </source>
</reference>
<gene>
    <name evidence="2" type="ORF">JDO7802_03293</name>
</gene>
<evidence type="ECO:0000259" key="1">
    <source>
        <dbReference type="Pfam" id="PF08241"/>
    </source>
</evidence>
<keyword evidence="2" id="KW-0830">Ubiquinone</keyword>
<dbReference type="GO" id="GO:0032259">
    <property type="term" value="P:methylation"/>
    <property type="evidence" value="ECO:0007669"/>
    <property type="project" value="UniProtKB-KW"/>
</dbReference>
<dbReference type="Pfam" id="PF08241">
    <property type="entry name" value="Methyltransf_11"/>
    <property type="match status" value="1"/>
</dbReference>
<dbReference type="Proteomes" id="UP000049222">
    <property type="component" value="Unassembled WGS sequence"/>
</dbReference>
<dbReference type="Gene3D" id="3.40.50.150">
    <property type="entry name" value="Vaccinia Virus protein VP39"/>
    <property type="match status" value="1"/>
</dbReference>
<organism evidence="2 3">
    <name type="scientific">Jannaschia donghaensis</name>
    <dbReference type="NCBI Taxonomy" id="420998"/>
    <lineage>
        <taxon>Bacteria</taxon>
        <taxon>Pseudomonadati</taxon>
        <taxon>Pseudomonadota</taxon>
        <taxon>Alphaproteobacteria</taxon>
        <taxon>Rhodobacterales</taxon>
        <taxon>Roseobacteraceae</taxon>
        <taxon>Jannaschia</taxon>
    </lineage>
</organism>
<keyword evidence="3" id="KW-1185">Reference proteome</keyword>
<dbReference type="InterPro" id="IPR029063">
    <property type="entry name" value="SAM-dependent_MTases_sf"/>
</dbReference>
<evidence type="ECO:0000313" key="2">
    <source>
        <dbReference type="EMBL" id="CTQ51254.1"/>
    </source>
</evidence>
<dbReference type="PANTHER" id="PTHR42912:SF93">
    <property type="entry name" value="N6-ADENOSINE-METHYLTRANSFERASE TMT1A"/>
    <property type="match status" value="1"/>
</dbReference>
<feature type="domain" description="Methyltransferase type 11" evidence="1">
    <location>
        <begin position="72"/>
        <end position="168"/>
    </location>
</feature>
<dbReference type="SUPFAM" id="SSF53335">
    <property type="entry name" value="S-adenosyl-L-methionine-dependent methyltransferases"/>
    <property type="match status" value="1"/>
</dbReference>
<dbReference type="RefSeq" id="WP_055086982.1">
    <property type="nucleotide sequence ID" value="NZ_CXSU01000012.1"/>
</dbReference>
<dbReference type="InterPro" id="IPR013216">
    <property type="entry name" value="Methyltransf_11"/>
</dbReference>
<dbReference type="InterPro" id="IPR050508">
    <property type="entry name" value="Methyltransf_Superfamily"/>
</dbReference>
<dbReference type="EMBL" id="CXSU01000012">
    <property type="protein sequence ID" value="CTQ51254.1"/>
    <property type="molecule type" value="Genomic_DNA"/>
</dbReference>
<sequence length="303" mass="32381">MTDTSLRTSWTDTVGRGGTPDAAALRDHLRAVHRANPGFTESCAGQCRDAEGRTTYEWLAQAVTPQRHRSVLDLACGSGALLAILNARLPSGARLLGVDMSPDELALARARLPEGRADLIEGRAQHLDHLGDGSVDAVLCHWALTLMDPVAAVLDEIARVLAPGGRFAALVDGPLDAAPGYRAVHDLIYGHVQAALPAYGRIELGDPRVRSADDLVDLARTAFPFGKINIETNVVRLRGSAEFVAREAAGFFYAAFILTDDARDAMLGDLAALLSDWDIGGETTFAMPVNRLCVDLPDIRPLA</sequence>
<proteinExistence type="predicted"/>
<dbReference type="PANTHER" id="PTHR42912">
    <property type="entry name" value="METHYLTRANSFERASE"/>
    <property type="match status" value="1"/>
</dbReference>
<protein>
    <submittedName>
        <fullName evidence="2">Ubiquinone/menaquinone biosynthesis methyltransferase</fullName>
    </submittedName>
</protein>
<keyword evidence="2" id="KW-0489">Methyltransferase</keyword>
<dbReference type="OrthoDB" id="9765084at2"/>
<dbReference type="GO" id="GO:0008757">
    <property type="term" value="F:S-adenosylmethionine-dependent methyltransferase activity"/>
    <property type="evidence" value="ECO:0007669"/>
    <property type="project" value="InterPro"/>
</dbReference>
<evidence type="ECO:0000313" key="3">
    <source>
        <dbReference type="Proteomes" id="UP000049222"/>
    </source>
</evidence>
<dbReference type="STRING" id="420998.JDO7802_03293"/>
<accession>A0A0M6YMZ2</accession>